<evidence type="ECO:0000313" key="3">
    <source>
        <dbReference type="EMBL" id="KAG8461909.1"/>
    </source>
</evidence>
<evidence type="ECO:0000313" key="4">
    <source>
        <dbReference type="Proteomes" id="UP000751190"/>
    </source>
</evidence>
<reference evidence="3" key="1">
    <citation type="submission" date="2021-05" db="EMBL/GenBank/DDBJ databases">
        <title>The genome of the haptophyte Pavlova lutheri (Diacronema luteri, Pavlovales) - a model for lipid biosynthesis in eukaryotic algae.</title>
        <authorList>
            <person name="Hulatt C.J."/>
            <person name="Posewitz M.C."/>
        </authorList>
    </citation>
    <scope>NUCLEOTIDE SEQUENCE</scope>
    <source>
        <strain evidence="3">NIVA-4/92</strain>
    </source>
</reference>
<feature type="transmembrane region" description="Helical" evidence="2">
    <location>
        <begin position="84"/>
        <end position="103"/>
    </location>
</feature>
<dbReference type="EMBL" id="JAGTXO010000023">
    <property type="protein sequence ID" value="KAG8461909.1"/>
    <property type="molecule type" value="Genomic_DNA"/>
</dbReference>
<name>A0A8J5XCQ4_DIALT</name>
<dbReference type="OrthoDB" id="423576at2759"/>
<organism evidence="3 4">
    <name type="scientific">Diacronema lutheri</name>
    <name type="common">Unicellular marine alga</name>
    <name type="synonym">Monochrysis lutheri</name>
    <dbReference type="NCBI Taxonomy" id="2081491"/>
    <lineage>
        <taxon>Eukaryota</taxon>
        <taxon>Haptista</taxon>
        <taxon>Haptophyta</taxon>
        <taxon>Pavlovophyceae</taxon>
        <taxon>Pavlovales</taxon>
        <taxon>Pavlovaceae</taxon>
        <taxon>Diacronema</taxon>
    </lineage>
</organism>
<sequence length="599" mass="65390">MASMSTFAPRRALPRVEPEASAPADASSQAISERIGALIAIHRRRRRHVQLPLVALAASLVLVGFALFALHLARPGLLPFNFRWAYALLIVGGWLIGLGAMPGDEAYMRALLLSEVVIGTVVSVRQLPLTMRAMRLLYAALVHAEQVAPKELVRMCVSAITWCLSTGVVMLCTIAIPCYLLLASHARILSAFRLNGLAFEQLCVMLSMLGAQYVLFALIETLRDPIEPELIAVFCSLALLAIGLAFVGLRDDRLRSRVHGFLALRGHDVTDAAGIAEMLNGVKASQVLESAASSFRAVTLDELTLDHLRSAPRRRSSVRLSSRRVLHAVVWPFGRLRRSPVAASADSAQHELELEADTASVSTRGSDVAGRRPATEISRPARLGSVDVFVSHSWHDPPAAKWEALHAWGAQFRATHGREPLIWFDRCCIDQANIAAQLPALPVYLAGCNKLLVLLGPSYFSRLWCVVELYIFYQAHLPTPPEDKIVLLPLATPWATTETRSPLRSHRRSSARAARMSELRPSLVAHAPDGAGMGTDERQKARSAALVAAAHFDVRDARAALPSDADRLLAVIESQRDGADAFSPWIRSLVVSKLLGTYH</sequence>
<protein>
    <recommendedName>
        <fullName evidence="5">TIR domain-containing protein</fullName>
    </recommendedName>
</protein>
<feature type="region of interest" description="Disordered" evidence="1">
    <location>
        <begin position="354"/>
        <end position="374"/>
    </location>
</feature>
<dbReference type="Proteomes" id="UP000751190">
    <property type="component" value="Unassembled WGS sequence"/>
</dbReference>
<evidence type="ECO:0000256" key="2">
    <source>
        <dbReference type="SAM" id="Phobius"/>
    </source>
</evidence>
<feature type="region of interest" description="Disordered" evidence="1">
    <location>
        <begin position="1"/>
        <end position="28"/>
    </location>
</feature>
<evidence type="ECO:0008006" key="5">
    <source>
        <dbReference type="Google" id="ProtNLM"/>
    </source>
</evidence>
<accession>A0A8J5XCQ4</accession>
<keyword evidence="4" id="KW-1185">Reference proteome</keyword>
<keyword evidence="2" id="KW-0812">Transmembrane</keyword>
<dbReference type="AlphaFoldDB" id="A0A8J5XCQ4"/>
<keyword evidence="2" id="KW-1133">Transmembrane helix</keyword>
<feature type="transmembrane region" description="Helical" evidence="2">
    <location>
        <begin position="51"/>
        <end position="72"/>
    </location>
</feature>
<keyword evidence="2" id="KW-0472">Membrane</keyword>
<evidence type="ECO:0000256" key="1">
    <source>
        <dbReference type="SAM" id="MobiDB-lite"/>
    </source>
</evidence>
<feature type="transmembrane region" description="Helical" evidence="2">
    <location>
        <begin position="194"/>
        <end position="219"/>
    </location>
</feature>
<feature type="transmembrane region" description="Helical" evidence="2">
    <location>
        <begin position="231"/>
        <end position="249"/>
    </location>
</feature>
<feature type="transmembrane region" description="Helical" evidence="2">
    <location>
        <begin position="159"/>
        <end position="182"/>
    </location>
</feature>
<gene>
    <name evidence="3" type="ORF">KFE25_013928</name>
</gene>
<proteinExistence type="predicted"/>
<comment type="caution">
    <text evidence="3">The sequence shown here is derived from an EMBL/GenBank/DDBJ whole genome shotgun (WGS) entry which is preliminary data.</text>
</comment>